<name>A0A922I9S0_DERFA</name>
<dbReference type="Proteomes" id="UP000790347">
    <property type="component" value="Unassembled WGS sequence"/>
</dbReference>
<keyword evidence="1" id="KW-0472">Membrane</keyword>
<keyword evidence="3" id="KW-1185">Reference proteome</keyword>
<keyword evidence="1" id="KW-1133">Transmembrane helix</keyword>
<keyword evidence="1" id="KW-0812">Transmembrane</keyword>
<dbReference type="EMBL" id="ASGP02000001">
    <property type="protein sequence ID" value="KAH9528037.1"/>
    <property type="molecule type" value="Genomic_DNA"/>
</dbReference>
<dbReference type="AlphaFoldDB" id="A0A922I9S0"/>
<reference evidence="2" key="2">
    <citation type="journal article" date="2022" name="Res Sq">
        <title>Comparative Genomics Reveals Insights into the Divergent Evolution of Astigmatic Mites and Household Pest Adaptations.</title>
        <authorList>
            <person name="Xiong Q."/>
            <person name="Wan A.T.-Y."/>
            <person name="Liu X.-Y."/>
            <person name="Fung C.S.-H."/>
            <person name="Xiao X."/>
            <person name="Malainual N."/>
            <person name="Hou J."/>
            <person name="Wang L."/>
            <person name="Wang M."/>
            <person name="Yang K."/>
            <person name="Cui Y."/>
            <person name="Leung E."/>
            <person name="Nong W."/>
            <person name="Shin S.-K."/>
            <person name="Au S."/>
            <person name="Jeong K.Y."/>
            <person name="Chew F.T."/>
            <person name="Hui J."/>
            <person name="Leung T.F."/>
            <person name="Tungtrongchitr A."/>
            <person name="Zhong N."/>
            <person name="Liu Z."/>
            <person name="Tsui S."/>
        </authorList>
    </citation>
    <scope>NUCLEOTIDE SEQUENCE</scope>
    <source>
        <strain evidence="2">Derf</strain>
        <tissue evidence="2">Whole organism</tissue>
    </source>
</reference>
<organism evidence="2 3">
    <name type="scientific">Dermatophagoides farinae</name>
    <name type="common">American house dust mite</name>
    <dbReference type="NCBI Taxonomy" id="6954"/>
    <lineage>
        <taxon>Eukaryota</taxon>
        <taxon>Metazoa</taxon>
        <taxon>Ecdysozoa</taxon>
        <taxon>Arthropoda</taxon>
        <taxon>Chelicerata</taxon>
        <taxon>Arachnida</taxon>
        <taxon>Acari</taxon>
        <taxon>Acariformes</taxon>
        <taxon>Sarcoptiformes</taxon>
        <taxon>Astigmata</taxon>
        <taxon>Psoroptidia</taxon>
        <taxon>Analgoidea</taxon>
        <taxon>Pyroglyphidae</taxon>
        <taxon>Dermatophagoidinae</taxon>
        <taxon>Dermatophagoides</taxon>
    </lineage>
</organism>
<gene>
    <name evidence="2" type="ORF">DERF_002011</name>
</gene>
<evidence type="ECO:0000313" key="2">
    <source>
        <dbReference type="EMBL" id="KAH9528037.1"/>
    </source>
</evidence>
<feature type="transmembrane region" description="Helical" evidence="1">
    <location>
        <begin position="6"/>
        <end position="25"/>
    </location>
</feature>
<protein>
    <submittedName>
        <fullName evidence="2">Uncharacterized protein</fullName>
    </submittedName>
</protein>
<reference evidence="2" key="1">
    <citation type="submission" date="2013-05" db="EMBL/GenBank/DDBJ databases">
        <authorList>
            <person name="Yim A.K.Y."/>
            <person name="Chan T.F."/>
            <person name="Ji K.M."/>
            <person name="Liu X.Y."/>
            <person name="Zhou J.W."/>
            <person name="Li R.Q."/>
            <person name="Yang K.Y."/>
            <person name="Li J."/>
            <person name="Li M."/>
            <person name="Law P.T.W."/>
            <person name="Wu Y.L."/>
            <person name="Cai Z.L."/>
            <person name="Qin H."/>
            <person name="Bao Y."/>
            <person name="Leung R.K.K."/>
            <person name="Ng P.K.S."/>
            <person name="Zou J."/>
            <person name="Zhong X.J."/>
            <person name="Ran P.X."/>
            <person name="Zhong N.S."/>
            <person name="Liu Z.G."/>
            <person name="Tsui S.K.W."/>
        </authorList>
    </citation>
    <scope>NUCLEOTIDE SEQUENCE</scope>
    <source>
        <strain evidence="2">Derf</strain>
        <tissue evidence="2">Whole organism</tissue>
    </source>
</reference>
<comment type="caution">
    <text evidence="2">The sequence shown here is derived from an EMBL/GenBank/DDBJ whole genome shotgun (WGS) entry which is preliminary data.</text>
</comment>
<sequence length="43" mass="5320">MMRNPVRHVLIVQLLLYSVFVRQLIFNRRRSKEFQELIDNFLS</sequence>
<evidence type="ECO:0000313" key="3">
    <source>
        <dbReference type="Proteomes" id="UP000790347"/>
    </source>
</evidence>
<proteinExistence type="predicted"/>
<evidence type="ECO:0000256" key="1">
    <source>
        <dbReference type="SAM" id="Phobius"/>
    </source>
</evidence>
<accession>A0A922I9S0</accession>
<feature type="non-terminal residue" evidence="2">
    <location>
        <position position="1"/>
    </location>
</feature>